<reference evidence="2 3" key="1">
    <citation type="submission" date="2024-11" db="EMBL/GenBank/DDBJ databases">
        <title>The Natural Products Discovery Center: Release of the First 8490 Sequenced Strains for Exploring Actinobacteria Biosynthetic Diversity.</title>
        <authorList>
            <person name="Kalkreuter E."/>
            <person name="Kautsar S.A."/>
            <person name="Yang D."/>
            <person name="Bader C.D."/>
            <person name="Teijaro C.N."/>
            <person name="Fluegel L."/>
            <person name="Davis C.M."/>
            <person name="Simpson J.R."/>
            <person name="Lauterbach L."/>
            <person name="Steele A.D."/>
            <person name="Gui C."/>
            <person name="Meng S."/>
            <person name="Li G."/>
            <person name="Viehrig K."/>
            <person name="Ye F."/>
            <person name="Su P."/>
            <person name="Kiefer A.F."/>
            <person name="Nichols A."/>
            <person name="Cepeda A.J."/>
            <person name="Yan W."/>
            <person name="Fan B."/>
            <person name="Jiang Y."/>
            <person name="Adhikari A."/>
            <person name="Zheng C.-J."/>
            <person name="Schuster L."/>
            <person name="Cowan T.M."/>
            <person name="Smanski M.J."/>
            <person name="Chevrette M.G."/>
            <person name="De Carvalho L.P.S."/>
            <person name="Shen B."/>
        </authorList>
    </citation>
    <scope>NUCLEOTIDE SEQUENCE [LARGE SCALE GENOMIC DNA]</scope>
    <source>
        <strain evidence="2 3">NPDC078403</strain>
    </source>
</reference>
<evidence type="ECO:0000259" key="1">
    <source>
        <dbReference type="Pfam" id="PF13175"/>
    </source>
</evidence>
<protein>
    <submittedName>
        <fullName evidence="2">AAA family ATPase</fullName>
    </submittedName>
</protein>
<sequence length="594" mass="69523">MELVCIYIDEYKGIKDLYVNLNQNFICDFNRPHIHVKKQHCQFKEKYYRGQNVKLIIGKNGSGKTSILEFIEGSFNEMVGVGAAIFWSENDSQYYIKNNSFLTEFFTDEPHVEFKTDRRNAILFVSSLFDLNKFSFDERSKDRSNVLKLSANKYLEKRIAKKKILMAEVARELKYAEYFNYQKNVIGAPLSFRFHIYPSSKNYLEQAVNKLTNDNVSKLLKDGYFHHLVMEEADKNQERALANNEIKFSINNISREHQITGTVIKKSLTKYLLSKIKNDNRHSDDAFWYIYNFLISDFLKKASLKISNPNDRAWFYINIIFQASHSNEKVPEIIKYHIDENNLLDKSDAVEDVVYESEIFRNGLEEMTQSLLDNDININFDTKYISFDLKDSQLIAEISEKFNELNYFTGDNFTYGWYALSSGEEARLKLQSRIFSGIDQLISQGYSNIQLLVDEIDAYLHPEWQRKIVSEVIDILNHFENKKRFNRASINTILTTHSPIILSDFLPDDIVSIIKVDGKITQEKSNGFGTRINDLYLDGMHLDSTFGEISRNEILRFYQELKQGELSNYSKYLINLIPDEKVKAYFMDENDKNK</sequence>
<dbReference type="PANTHER" id="PTHR43581:SF2">
    <property type="entry name" value="EXCINUCLEASE ATPASE SUBUNIT"/>
    <property type="match status" value="1"/>
</dbReference>
<dbReference type="EMBL" id="JBJDOT010000020">
    <property type="protein sequence ID" value="MFK3865117.1"/>
    <property type="molecule type" value="Genomic_DNA"/>
</dbReference>
<dbReference type="SUPFAM" id="SSF52540">
    <property type="entry name" value="P-loop containing nucleoside triphosphate hydrolases"/>
    <property type="match status" value="1"/>
</dbReference>
<proteinExistence type="predicted"/>
<dbReference type="InterPro" id="IPR041685">
    <property type="entry name" value="AAA_GajA/Old/RecF-like"/>
</dbReference>
<dbReference type="InterPro" id="IPR027417">
    <property type="entry name" value="P-loop_NTPase"/>
</dbReference>
<dbReference type="Pfam" id="PF13175">
    <property type="entry name" value="AAA_15"/>
    <property type="match status" value="1"/>
</dbReference>
<evidence type="ECO:0000313" key="3">
    <source>
        <dbReference type="Proteomes" id="UP001620262"/>
    </source>
</evidence>
<gene>
    <name evidence="2" type="ORF">ACI2JU_14745</name>
</gene>
<dbReference type="Gene3D" id="3.40.50.300">
    <property type="entry name" value="P-loop containing nucleotide triphosphate hydrolases"/>
    <property type="match status" value="2"/>
</dbReference>
<keyword evidence="3" id="KW-1185">Reference proteome</keyword>
<evidence type="ECO:0000313" key="2">
    <source>
        <dbReference type="EMBL" id="MFK3865117.1"/>
    </source>
</evidence>
<feature type="domain" description="Endonuclease GajA/Old nuclease/RecF-like AAA" evidence="1">
    <location>
        <begin position="1"/>
        <end position="501"/>
    </location>
</feature>
<organism evidence="2 3">
    <name type="scientific">Pseudoalteromonas rhizosphaerae</name>
    <dbReference type="NCBI Taxonomy" id="2518973"/>
    <lineage>
        <taxon>Bacteria</taxon>
        <taxon>Pseudomonadati</taxon>
        <taxon>Pseudomonadota</taxon>
        <taxon>Gammaproteobacteria</taxon>
        <taxon>Alteromonadales</taxon>
        <taxon>Pseudoalteromonadaceae</taxon>
        <taxon>Pseudoalteromonas</taxon>
    </lineage>
</organism>
<dbReference type="RefSeq" id="WP_404675805.1">
    <property type="nucleotide sequence ID" value="NZ_JBJDOT010000020.1"/>
</dbReference>
<name>A0ABW8KZA8_9GAMM</name>
<accession>A0ABW8KZA8</accession>
<dbReference type="InterPro" id="IPR051396">
    <property type="entry name" value="Bact_Antivir_Def_Nuclease"/>
</dbReference>
<dbReference type="PANTHER" id="PTHR43581">
    <property type="entry name" value="ATP/GTP PHOSPHATASE"/>
    <property type="match status" value="1"/>
</dbReference>
<comment type="caution">
    <text evidence="2">The sequence shown here is derived from an EMBL/GenBank/DDBJ whole genome shotgun (WGS) entry which is preliminary data.</text>
</comment>
<dbReference type="Proteomes" id="UP001620262">
    <property type="component" value="Unassembled WGS sequence"/>
</dbReference>